<dbReference type="AlphaFoldDB" id="A0A8C0GKW7"/>
<name>A0A8C0GKW7_CHEAB</name>
<reference evidence="1" key="2">
    <citation type="submission" date="2025-09" db="UniProtKB">
        <authorList>
            <consortium name="Ensembl"/>
        </authorList>
    </citation>
    <scope>IDENTIFICATION</scope>
</reference>
<dbReference type="Proteomes" id="UP000694404">
    <property type="component" value="Unplaced"/>
</dbReference>
<sequence>MKQMIPLISPGEGWTLQNTAFGEQSGLGGAGVTLPGITKKLVDTRVWLGCNKQAAGIKVAGPRLLIIQTLGACLSAGWEHPDRELHQQSNLRHPGLLGRQ</sequence>
<keyword evidence="2" id="KW-1185">Reference proteome</keyword>
<protein>
    <submittedName>
        <fullName evidence="1">Uncharacterized protein</fullName>
    </submittedName>
</protein>
<reference evidence="1" key="1">
    <citation type="submission" date="2025-08" db="UniProtKB">
        <authorList>
            <consortium name="Ensembl"/>
        </authorList>
    </citation>
    <scope>IDENTIFICATION</scope>
</reference>
<accession>A0A8C0GKW7</accession>
<evidence type="ECO:0000313" key="2">
    <source>
        <dbReference type="Proteomes" id="UP000694404"/>
    </source>
</evidence>
<organism evidence="1 2">
    <name type="scientific">Chelonoidis abingdonii</name>
    <name type="common">Abingdon island giant tortoise</name>
    <name type="synonym">Testudo abingdonii</name>
    <dbReference type="NCBI Taxonomy" id="106734"/>
    <lineage>
        <taxon>Eukaryota</taxon>
        <taxon>Metazoa</taxon>
        <taxon>Chordata</taxon>
        <taxon>Craniata</taxon>
        <taxon>Vertebrata</taxon>
        <taxon>Euteleostomi</taxon>
        <taxon>Archelosauria</taxon>
        <taxon>Testudinata</taxon>
        <taxon>Testudines</taxon>
        <taxon>Cryptodira</taxon>
        <taxon>Durocryptodira</taxon>
        <taxon>Testudinoidea</taxon>
        <taxon>Testudinidae</taxon>
        <taxon>Chelonoidis</taxon>
    </lineage>
</organism>
<evidence type="ECO:0000313" key="1">
    <source>
        <dbReference type="Ensembl" id="ENSCABP00000010753.1"/>
    </source>
</evidence>
<dbReference type="Ensembl" id="ENSCABT00000011767.1">
    <property type="protein sequence ID" value="ENSCABP00000010753.1"/>
    <property type="gene ID" value="ENSCABG00000008052.1"/>
</dbReference>
<proteinExistence type="predicted"/>